<dbReference type="RefSeq" id="WP_013705383.1">
    <property type="nucleotide sequence ID" value="NC_015388.1"/>
</dbReference>
<dbReference type="HOGENOM" id="CLU_046377_0_0_7"/>
<dbReference type="EMBL" id="CP002629">
    <property type="protein sequence ID" value="AEB08270.1"/>
    <property type="molecule type" value="Genomic_DNA"/>
</dbReference>
<name>F2NET0_DESAR</name>
<dbReference type="AlphaFoldDB" id="F2NET0"/>
<dbReference type="InterPro" id="IPR001667">
    <property type="entry name" value="DDH_dom"/>
</dbReference>
<reference evidence="3" key="2">
    <citation type="submission" date="2011-03" db="EMBL/GenBank/DDBJ databases">
        <title>The complete genome of Desulfobacca acetoxidans DSM 11109.</title>
        <authorList>
            <consortium name="US DOE Joint Genome Institute (JGI-PGF)"/>
            <person name="Lucas S."/>
            <person name="Copeland A."/>
            <person name="Lapidus A."/>
            <person name="Bruce D."/>
            <person name="Goodwin L."/>
            <person name="Pitluck S."/>
            <person name="Peters L."/>
            <person name="Kyrpides N."/>
            <person name="Mavromatis K."/>
            <person name="Ivanova N."/>
            <person name="Ovchinnikova G."/>
            <person name="Teshima H."/>
            <person name="Detter J.C."/>
            <person name="Han C."/>
            <person name="Land M."/>
            <person name="Hauser L."/>
            <person name="Markowitz V."/>
            <person name="Cheng J.-F."/>
            <person name="Hugenholtz P."/>
            <person name="Woyke T."/>
            <person name="Wu D."/>
            <person name="Spring S."/>
            <person name="Schueler E."/>
            <person name="Brambilla E."/>
            <person name="Klenk H.-P."/>
            <person name="Eisen J.A."/>
        </authorList>
    </citation>
    <scope>NUCLEOTIDE SEQUENCE [LARGE SCALE GENOMIC DNA]</scope>
    <source>
        <strain evidence="3">ATCC 700848 / DSM 11109 / ASRB2</strain>
    </source>
</reference>
<dbReference type="SUPFAM" id="SSF64182">
    <property type="entry name" value="DHH phosphoesterases"/>
    <property type="match status" value="1"/>
</dbReference>
<feature type="domain" description="DDH" evidence="1">
    <location>
        <begin position="19"/>
        <end position="156"/>
    </location>
</feature>
<dbReference type="OrthoDB" id="5490569at2"/>
<dbReference type="KEGG" id="dao:Desac_0379"/>
<dbReference type="InterPro" id="IPR038763">
    <property type="entry name" value="DHH_sf"/>
</dbReference>
<dbReference type="PANTHER" id="PTHR47618">
    <property type="entry name" value="BIFUNCTIONAL OLIGORIBONUCLEASE AND PAP PHOSPHATASE NRNA"/>
    <property type="match status" value="1"/>
</dbReference>
<gene>
    <name evidence="2" type="ordered locus">Desac_0379</name>
</gene>
<evidence type="ECO:0000313" key="2">
    <source>
        <dbReference type="EMBL" id="AEB08270.1"/>
    </source>
</evidence>
<dbReference type="Proteomes" id="UP000000483">
    <property type="component" value="Chromosome"/>
</dbReference>
<evidence type="ECO:0000313" key="3">
    <source>
        <dbReference type="Proteomes" id="UP000000483"/>
    </source>
</evidence>
<dbReference type="InterPro" id="IPR051319">
    <property type="entry name" value="Oligoribo/pAp-PDE_c-di-AMP_PDE"/>
</dbReference>
<dbReference type="STRING" id="880072.Desac_0379"/>
<dbReference type="Gene3D" id="3.90.1640.10">
    <property type="entry name" value="inorganic pyrophosphatase (n-terminal core)"/>
    <property type="match status" value="1"/>
</dbReference>
<accession>F2NET0</accession>
<dbReference type="PANTHER" id="PTHR47618:SF1">
    <property type="entry name" value="BIFUNCTIONAL OLIGORIBONUCLEASE AND PAP PHOSPHATASE NRNA"/>
    <property type="match status" value="1"/>
</dbReference>
<organism evidence="2 3">
    <name type="scientific">Desulfobacca acetoxidans (strain ATCC 700848 / DSM 11109 / ASRB2)</name>
    <dbReference type="NCBI Taxonomy" id="880072"/>
    <lineage>
        <taxon>Bacteria</taxon>
        <taxon>Pseudomonadati</taxon>
        <taxon>Thermodesulfobacteriota</taxon>
        <taxon>Desulfobaccia</taxon>
        <taxon>Desulfobaccales</taxon>
        <taxon>Desulfobaccaceae</taxon>
        <taxon>Desulfobacca</taxon>
    </lineage>
</organism>
<dbReference type="Pfam" id="PF01368">
    <property type="entry name" value="DHH"/>
    <property type="match status" value="1"/>
</dbReference>
<sequence>MRDRLGKLYQLFDHEDSLLILIDADPDSIASALALKRLLRGHLTTRIISPIRPITRPQNLTMVRLLEIPLAPFDQIRAADFNRFALVDSQPSHNPRFSEFSYDLIIDHHPLNAHTQAPFLDIRPEYGSNSTILTEYLRLAKIKPSLKLATALYYAIKTDTRNFERSSNEADMRAFHFLFRYTRHALVRRIESTELSLEMLEYFKQGLNACKRLNDRMYCFVGRAPNPDILVILAEFLLRVVEIGWSFVGGVYQDNLIVIFRNDGIRKQAGKLATRAFGKLGSAGGHASSARAEIPLAQLPSLPKPERLEVWRQFLIDRIEGNWRLKKTRPAAPAPQTE</sequence>
<protein>
    <submittedName>
        <fullName evidence="2">Phosphoesterase RecJ domain protein</fullName>
    </submittedName>
</protein>
<proteinExistence type="predicted"/>
<keyword evidence="3" id="KW-1185">Reference proteome</keyword>
<reference evidence="2 3" key="1">
    <citation type="journal article" date="2011" name="Stand. Genomic Sci.">
        <title>Complete genome sequence of the acetate-degrading sulfate reducer Desulfobacca acetoxidans type strain (ASRB2).</title>
        <authorList>
            <person name="Goker M."/>
            <person name="Teshima H."/>
            <person name="Lapidus A."/>
            <person name="Nolan M."/>
            <person name="Lucas S."/>
            <person name="Hammon N."/>
            <person name="Deshpande S."/>
            <person name="Cheng J.F."/>
            <person name="Tapia R."/>
            <person name="Han C."/>
            <person name="Goodwin L."/>
            <person name="Pitluck S."/>
            <person name="Huntemann M."/>
            <person name="Liolios K."/>
            <person name="Ivanova N."/>
            <person name="Pagani I."/>
            <person name="Mavromatis K."/>
            <person name="Ovchinikova G."/>
            <person name="Pati A."/>
            <person name="Chen A."/>
            <person name="Palaniappan K."/>
            <person name="Land M."/>
            <person name="Hauser L."/>
            <person name="Brambilla E.M."/>
            <person name="Rohde M."/>
            <person name="Spring S."/>
            <person name="Detter J.C."/>
            <person name="Woyke T."/>
            <person name="Bristow J."/>
            <person name="Eisen J.A."/>
            <person name="Markowitz V."/>
            <person name="Hugenholtz P."/>
            <person name="Kyrpides N.C."/>
            <person name="Klenk H.P."/>
        </authorList>
    </citation>
    <scope>NUCLEOTIDE SEQUENCE [LARGE SCALE GENOMIC DNA]</scope>
    <source>
        <strain evidence="3">ATCC 700848 / DSM 11109 / ASRB2</strain>
    </source>
</reference>
<evidence type="ECO:0000259" key="1">
    <source>
        <dbReference type="Pfam" id="PF01368"/>
    </source>
</evidence>
<dbReference type="eggNOG" id="COG0618">
    <property type="taxonomic scope" value="Bacteria"/>
</dbReference>